<comment type="caution">
    <text evidence="2">The sequence shown here is derived from an EMBL/GenBank/DDBJ whole genome shotgun (WGS) entry which is preliminary data.</text>
</comment>
<sequence length="264" mass="30156">MSLAIDWQANINIQLEEMKKQLQKKADRVAAEQISRQQGEAINKLSMLSPETASTTHSKSDVGPERICLECVELGDLNTAFSTILRHIDSTAQAKAEKDAVLGKATRAYTESLFDRLSVISNQHIREMTEGLQSVLEARINGLMEQFAQVQENINQRIEQTEYSISQLNQEVNDYEMLAQRTPPKYRPPAKVDLNLNKSYQFNFRTELTPRRQTLKRSFDLSKKQMINSRRANHPEPSKISLSITKLQKHKNELLNACNIESKV</sequence>
<feature type="coiled-coil region" evidence="1">
    <location>
        <begin position="151"/>
        <end position="178"/>
    </location>
</feature>
<reference evidence="2 3" key="1">
    <citation type="submission" date="2024-04" db="EMBL/GenBank/DDBJ databases">
        <title>Tritrichomonas musculus Genome.</title>
        <authorList>
            <person name="Alves-Ferreira E."/>
            <person name="Grigg M."/>
            <person name="Lorenzi H."/>
            <person name="Galac M."/>
        </authorList>
    </citation>
    <scope>NUCLEOTIDE SEQUENCE [LARGE SCALE GENOMIC DNA]</scope>
    <source>
        <strain evidence="2 3">EAF2021</strain>
    </source>
</reference>
<proteinExistence type="predicted"/>
<keyword evidence="3" id="KW-1185">Reference proteome</keyword>
<evidence type="ECO:0000256" key="1">
    <source>
        <dbReference type="SAM" id="Coils"/>
    </source>
</evidence>
<organism evidence="2 3">
    <name type="scientific">Tritrichomonas musculus</name>
    <dbReference type="NCBI Taxonomy" id="1915356"/>
    <lineage>
        <taxon>Eukaryota</taxon>
        <taxon>Metamonada</taxon>
        <taxon>Parabasalia</taxon>
        <taxon>Tritrichomonadida</taxon>
        <taxon>Tritrichomonadidae</taxon>
        <taxon>Tritrichomonas</taxon>
    </lineage>
</organism>
<feature type="coiled-coil region" evidence="1">
    <location>
        <begin position="8"/>
        <end position="35"/>
    </location>
</feature>
<keyword evidence="1" id="KW-0175">Coiled coil</keyword>
<name>A0ABR2JXV1_9EUKA</name>
<gene>
    <name evidence="2" type="ORF">M9Y10_046088</name>
</gene>
<dbReference type="EMBL" id="JAPFFF010000009">
    <property type="protein sequence ID" value="KAK8883438.1"/>
    <property type="molecule type" value="Genomic_DNA"/>
</dbReference>
<protein>
    <submittedName>
        <fullName evidence="2">Uncharacterized protein</fullName>
    </submittedName>
</protein>
<evidence type="ECO:0000313" key="2">
    <source>
        <dbReference type="EMBL" id="KAK8883438.1"/>
    </source>
</evidence>
<dbReference type="Proteomes" id="UP001470230">
    <property type="component" value="Unassembled WGS sequence"/>
</dbReference>
<accession>A0ABR2JXV1</accession>
<evidence type="ECO:0000313" key="3">
    <source>
        <dbReference type="Proteomes" id="UP001470230"/>
    </source>
</evidence>